<gene>
    <name evidence="5" type="primary">SUPT20H</name>
    <name evidence="4" type="ORF">mRhiFer1_016399</name>
</gene>
<dbReference type="Proteomes" id="UP000472240">
    <property type="component" value="Chromosome 4"/>
</dbReference>
<evidence type="ECO:0000313" key="6">
    <source>
        <dbReference type="Proteomes" id="UP000472240"/>
    </source>
</evidence>
<dbReference type="GO" id="GO:0006357">
    <property type="term" value="P:regulation of transcription by RNA polymerase II"/>
    <property type="evidence" value="ECO:0007669"/>
    <property type="project" value="TreeGrafter"/>
</dbReference>
<reference evidence="5 6" key="3">
    <citation type="submission" date="2018-12" db="EMBL/GenBank/DDBJ databases">
        <title>G10K-VGP greater horseshoe bat female genome, primary haplotype.</title>
        <authorList>
            <person name="Teeling E."/>
            <person name="Myers G."/>
            <person name="Vernes S."/>
            <person name="Pippel M."/>
            <person name="Winkler S."/>
            <person name="Fedrigo O."/>
            <person name="Rhie A."/>
            <person name="Koren S."/>
            <person name="Phillippy A."/>
            <person name="Lewin H."/>
            <person name="Damas J."/>
            <person name="Howe K."/>
            <person name="Mountcastle J."/>
            <person name="Jarvis E.D."/>
        </authorList>
    </citation>
    <scope>NUCLEOTIDE SEQUENCE [LARGE SCALE GENOMIC DNA]</scope>
</reference>
<evidence type="ECO:0000313" key="5">
    <source>
        <dbReference type="Ensembl" id="ENSRFEP00010003015.1"/>
    </source>
</evidence>
<organism evidence="5 6">
    <name type="scientific">Rhinolophus ferrumequinum</name>
    <name type="common">Greater horseshoe bat</name>
    <dbReference type="NCBI Taxonomy" id="59479"/>
    <lineage>
        <taxon>Eukaryota</taxon>
        <taxon>Metazoa</taxon>
        <taxon>Chordata</taxon>
        <taxon>Craniata</taxon>
        <taxon>Vertebrata</taxon>
        <taxon>Euteleostomi</taxon>
        <taxon>Mammalia</taxon>
        <taxon>Eutheria</taxon>
        <taxon>Laurasiatheria</taxon>
        <taxon>Chiroptera</taxon>
        <taxon>Yinpterochiroptera</taxon>
        <taxon>Rhinolophoidea</taxon>
        <taxon>Rhinolophidae</taxon>
        <taxon>Rhinolophinae</taxon>
        <taxon>Rhinolophus</taxon>
    </lineage>
</organism>
<dbReference type="InterPro" id="IPR021950">
    <property type="entry name" value="Spt20"/>
</dbReference>
<feature type="compositionally biased region" description="Low complexity" evidence="2">
    <location>
        <begin position="424"/>
        <end position="437"/>
    </location>
</feature>
<evidence type="ECO:0000256" key="2">
    <source>
        <dbReference type="SAM" id="MobiDB-lite"/>
    </source>
</evidence>
<comment type="similarity">
    <text evidence="1">Belongs to the SPT20 family.</text>
</comment>
<feature type="compositionally biased region" description="Polar residues" evidence="2">
    <location>
        <begin position="480"/>
        <end position="491"/>
    </location>
</feature>
<feature type="region of interest" description="Disordered" evidence="2">
    <location>
        <begin position="420"/>
        <end position="576"/>
    </location>
</feature>
<dbReference type="AlphaFoldDB" id="A0A671DQ58"/>
<feature type="compositionally biased region" description="Polar residues" evidence="2">
    <location>
        <begin position="445"/>
        <end position="455"/>
    </location>
</feature>
<dbReference type="GeneTree" id="ENSGT00390000013549"/>
<dbReference type="Proteomes" id="UP000585614">
    <property type="component" value="Unassembled WGS sequence"/>
</dbReference>
<reference evidence="5 6" key="2">
    <citation type="journal article" date="2018" name="Annu Rev Anim Biosci">
        <title>Bat Biology, Genomes, and the Bat1K Project: To Generate Chromosome-Level Genomes for All Living Bat Species.</title>
        <authorList>
            <person name="Teeling E.C."/>
            <person name="Vernes S.C."/>
            <person name="Davalos L.M."/>
            <person name="Ray D.A."/>
            <person name="Gilbert M.T.P."/>
            <person name="Myers E."/>
        </authorList>
    </citation>
    <scope>NUCLEOTIDE SEQUENCE</scope>
</reference>
<protein>
    <submittedName>
        <fullName evidence="5">SPT20 homolog, SAGA complex component</fullName>
    </submittedName>
</protein>
<keyword evidence="6" id="KW-1185">Reference proteome</keyword>
<reference evidence="4 7" key="4">
    <citation type="journal article" date="2020" name="Nature">
        <title>Six reference-quality genomes reveal evolution of bat adaptations.</title>
        <authorList>
            <person name="Jebb D."/>
            <person name="Huang Z."/>
            <person name="Pippel M."/>
            <person name="Hughes G.M."/>
            <person name="Lavrichenko K."/>
            <person name="Devanna P."/>
            <person name="Winkler S."/>
            <person name="Jermiin L.S."/>
            <person name="Skirmuntt E.C."/>
            <person name="Katzourakis A."/>
            <person name="Burkitt-Gray L."/>
            <person name="Ray D.A."/>
            <person name="Sullivan K.A.M."/>
            <person name="Roscito J.G."/>
            <person name="Kirilenko B.M."/>
            <person name="Davalos L.M."/>
            <person name="Corthals A.P."/>
            <person name="Power M.L."/>
            <person name="Jones G."/>
            <person name="Ransome R.D."/>
            <person name="Dechmann D.K.N."/>
            <person name="Locatelli A.G."/>
            <person name="Puechmaille S.J."/>
            <person name="Fedrigo O."/>
            <person name="Jarvis E.D."/>
            <person name="Hiller M."/>
            <person name="Vernes S.C."/>
            <person name="Myers E.W."/>
            <person name="Teeling E.C."/>
        </authorList>
    </citation>
    <scope>NUCLEOTIDE SEQUENCE [LARGE SCALE GENOMIC DNA]</scope>
    <source>
        <strain evidence="4">MRhiFer1</strain>
        <tissue evidence="4">Lung</tissue>
    </source>
</reference>
<dbReference type="Pfam" id="PF12090">
    <property type="entry name" value="Spt20_SEP"/>
    <property type="match status" value="1"/>
</dbReference>
<accession>A0A671DQ58</accession>
<evidence type="ECO:0000259" key="3">
    <source>
        <dbReference type="Pfam" id="PF12090"/>
    </source>
</evidence>
<evidence type="ECO:0000313" key="4">
    <source>
        <dbReference type="EMBL" id="KAF6376845.1"/>
    </source>
</evidence>
<feature type="compositionally biased region" description="Low complexity" evidence="2">
    <location>
        <begin position="519"/>
        <end position="530"/>
    </location>
</feature>
<proteinExistence type="inferred from homology"/>
<feature type="region of interest" description="Disordered" evidence="2">
    <location>
        <begin position="372"/>
        <end position="392"/>
    </location>
</feature>
<name>A0A671DQ58_RHIFE</name>
<feature type="compositionally biased region" description="Low complexity" evidence="2">
    <location>
        <begin position="792"/>
        <end position="810"/>
    </location>
</feature>
<feature type="domain" description="Spt20-like SEP" evidence="3">
    <location>
        <begin position="75"/>
        <end position="216"/>
    </location>
</feature>
<reference evidence="5" key="5">
    <citation type="submission" date="2025-05" db="UniProtKB">
        <authorList>
            <consortium name="Ensembl"/>
        </authorList>
    </citation>
    <scope>IDENTIFICATION</scope>
</reference>
<dbReference type="GO" id="GO:0000124">
    <property type="term" value="C:SAGA complex"/>
    <property type="evidence" value="ECO:0007669"/>
    <property type="project" value="InterPro"/>
</dbReference>
<evidence type="ECO:0000313" key="7">
    <source>
        <dbReference type="Proteomes" id="UP000585614"/>
    </source>
</evidence>
<dbReference type="EMBL" id="JACAGC010000003">
    <property type="protein sequence ID" value="KAF6376845.1"/>
    <property type="molecule type" value="Genomic_DNA"/>
</dbReference>
<feature type="region of interest" description="Disordered" evidence="2">
    <location>
        <begin position="722"/>
        <end position="761"/>
    </location>
</feature>
<dbReference type="GO" id="GO:0003712">
    <property type="term" value="F:transcription coregulator activity"/>
    <property type="evidence" value="ECO:0007669"/>
    <property type="project" value="InterPro"/>
</dbReference>
<sequence>MQQALELALDRAEYVIESARQRPPKRKYLSSGRKSVFQKLYDLYIEECEKEPEVKKLRRNVNLLEKLVMQETLSCLVVNLYPGNEGYSLMLRGKNGSDSETIRLPYEEGELLEYLDAEELPPILVDLLEKSQVNIFHCGCVIAEIRDYRQSSNMKSPGYQSRHILLRPTMQTLICDVHSITSDNHKWTQEDKLLLESQLILATAEPLCLDPSIAVTCTANRLLYNKQKMNTRPMKRCFKRYSRSSLNRQQDLSHCPPPPQLKLLDFLQKRKERKAGQHYDLKISKAGNCVDMWKRSPCNLAIPSEVDVEKYAKVEKSIKSDDSQPTVWPAHDVKDDYVFESEAGNQYQKTKLTILQSLGDPLYYGKIQPCKEDEESESQMSPSHSSTDDHSNWFIIGSKTDAERVVNQYQELVQNEAKCPVKMSHSSSGSASLSQLSPGKEAEQQPETVSVQSSVLGKGVKHRPPPIKLPSSSGSSSSGNYFTPQQASSFLKSPTPPPASKPPSLSRKSSVDLSQVSMLSPAALSPASSSQRSGTPKPSTPTPTPSSTPHPPDAQSSTPITPSTTPTPQDSGFTPQPTLLTQFAQQQRSLSQAMPVTTIPLSTMVTSITPGTTATQVMANSAGLNFINVVGSVCGAQALMSGSNPMLGCNTGAITPAGINLSGLLPSGGLLPNALPGAMQAASQAGVPFGLKNTSSLRPLNLLQLPGGSLIFNTLQQQQQQQQQQLSQFTPQQPQHPTTCSPQQPGEQGTEQGSTSQEQALSAQHAAVINLAGVGSFMQSQAAAVAILAASNGYGSSSSTDSSATSSSAYRQPVKK</sequence>
<feature type="compositionally biased region" description="Low complexity" evidence="2">
    <location>
        <begin position="556"/>
        <end position="568"/>
    </location>
</feature>
<dbReference type="Ensembl" id="ENSRFET00010003316.1">
    <property type="protein sequence ID" value="ENSRFEP00010003015.1"/>
    <property type="gene ID" value="ENSRFEG00010002062.1"/>
</dbReference>
<feature type="compositionally biased region" description="Pro residues" evidence="2">
    <location>
        <begin position="538"/>
        <end position="552"/>
    </location>
</feature>
<evidence type="ECO:0000256" key="1">
    <source>
        <dbReference type="ARBA" id="ARBA00009112"/>
    </source>
</evidence>
<reference evidence="5 6" key="1">
    <citation type="journal article" date="2015" name="Annu Rev Anim Biosci">
        <title>The Genome 10K Project: a way forward.</title>
        <authorList>
            <person name="Koepfli K.P."/>
            <person name="Paten B."/>
            <person name="O'Brien S.J."/>
            <person name="Koepfli K.P."/>
            <person name="Paten B."/>
            <person name="Antunes A."/>
            <person name="Belov K."/>
            <person name="Bustamante C."/>
            <person name="Castoe T.A."/>
            <person name="Clawson H."/>
            <person name="Crawford A.J."/>
            <person name="Diekhans M."/>
            <person name="Distel D."/>
            <person name="Durbin R."/>
            <person name="Earl D."/>
            <person name="Fujita M.K."/>
            <person name="Gamble T."/>
            <person name="Georges A."/>
            <person name="Gemmell N."/>
            <person name="Gilbert M.T."/>
            <person name="Graves J.M."/>
            <person name="Green R.E."/>
            <person name="Hickey G."/>
            <person name="Jarvis E.D."/>
            <person name="Johnson W."/>
            <person name="Komissarov A."/>
            <person name="Korf I."/>
            <person name="Kuhn R."/>
            <person name="Larkin D.M."/>
            <person name="Lewin H."/>
            <person name="Lopez J.V."/>
            <person name="Ma J."/>
            <person name="Marques-Bonet T."/>
            <person name="Miller W."/>
            <person name="Murphy R."/>
            <person name="Pevzner P."/>
            <person name="Shapiro B."/>
            <person name="Steiner C."/>
            <person name="Tamazian G."/>
            <person name="Venkatesh B."/>
            <person name="Wang J."/>
            <person name="Wayne R."/>
            <person name="Wiley E."/>
            <person name="Yang H."/>
            <person name="Zhang G."/>
            <person name="Haussler D."/>
            <person name="Ryder O."/>
            <person name="O'Brien S.J."/>
        </authorList>
    </citation>
    <scope>NUCLEOTIDE SEQUENCE</scope>
</reference>
<dbReference type="PANTHER" id="PTHR13526">
    <property type="entry name" value="TRANSCRIPTION FACTOR SPT20 HOMOLOG"/>
    <property type="match status" value="1"/>
</dbReference>
<feature type="region of interest" description="Disordered" evidence="2">
    <location>
        <begin position="792"/>
        <end position="816"/>
    </location>
</feature>
<dbReference type="PANTHER" id="PTHR13526:SF3">
    <property type="entry name" value="SPT20 HOMOLOG, SAGA COMPLEX COMPONENT"/>
    <property type="match status" value="1"/>
</dbReference>
<feature type="compositionally biased region" description="Low complexity" evidence="2">
    <location>
        <begin position="722"/>
        <end position="755"/>
    </location>
</feature>
<dbReference type="InterPro" id="IPR046468">
    <property type="entry name" value="Spt20-like_SEP"/>
</dbReference>